<dbReference type="PANTHER" id="PTHR22976">
    <property type="entry name" value="BIOTIN SYNTHASE"/>
    <property type="match status" value="1"/>
</dbReference>
<evidence type="ECO:0000256" key="9">
    <source>
        <dbReference type="ARBA" id="ARBA00022723"/>
    </source>
</evidence>
<keyword evidence="12 14" id="KW-0411">Iron-sulfur</keyword>
<name>A0A0M2UPQ3_9BACT</name>
<keyword evidence="11 14" id="KW-0408">Iron</keyword>
<evidence type="ECO:0000256" key="10">
    <source>
        <dbReference type="ARBA" id="ARBA00022756"/>
    </source>
</evidence>
<dbReference type="InterPro" id="IPR006638">
    <property type="entry name" value="Elp3/MiaA/NifB-like_rSAM"/>
</dbReference>
<dbReference type="UniPathway" id="UPA00078">
    <property type="reaction ID" value="UER00162"/>
</dbReference>
<keyword evidence="9 14" id="KW-0479">Metal-binding</keyword>
<dbReference type="Pfam" id="PF04055">
    <property type="entry name" value="Radical_SAM"/>
    <property type="match status" value="1"/>
</dbReference>
<evidence type="ECO:0000256" key="13">
    <source>
        <dbReference type="ARBA" id="ARBA00051157"/>
    </source>
</evidence>
<accession>A0A0M2UPQ3</accession>
<dbReference type="PANTHER" id="PTHR22976:SF2">
    <property type="entry name" value="BIOTIN SYNTHASE, MITOCHONDRIAL"/>
    <property type="match status" value="1"/>
</dbReference>
<feature type="binding site" evidence="14 15">
    <location>
        <position position="70"/>
    </location>
    <ligand>
        <name>[4Fe-4S] cluster</name>
        <dbReference type="ChEBI" id="CHEBI:49883"/>
        <note>4Fe-4S-S-AdoMet</note>
    </ligand>
</feature>
<protein>
    <recommendedName>
        <fullName evidence="4 14">Biotin synthase</fullName>
        <ecNumber evidence="4 14">2.8.1.6</ecNumber>
    </recommendedName>
</protein>
<comment type="catalytic activity">
    <reaction evidence="13 14">
        <text>(4R,5S)-dethiobiotin + (sulfur carrier)-SH + 2 reduced [2Fe-2S]-[ferredoxin] + 2 S-adenosyl-L-methionine = (sulfur carrier)-H + biotin + 2 5'-deoxyadenosine + 2 L-methionine + 2 oxidized [2Fe-2S]-[ferredoxin]</text>
        <dbReference type="Rhea" id="RHEA:22060"/>
        <dbReference type="Rhea" id="RHEA-COMP:10000"/>
        <dbReference type="Rhea" id="RHEA-COMP:10001"/>
        <dbReference type="Rhea" id="RHEA-COMP:14737"/>
        <dbReference type="Rhea" id="RHEA-COMP:14739"/>
        <dbReference type="ChEBI" id="CHEBI:17319"/>
        <dbReference type="ChEBI" id="CHEBI:29917"/>
        <dbReference type="ChEBI" id="CHEBI:33737"/>
        <dbReference type="ChEBI" id="CHEBI:33738"/>
        <dbReference type="ChEBI" id="CHEBI:57586"/>
        <dbReference type="ChEBI" id="CHEBI:57844"/>
        <dbReference type="ChEBI" id="CHEBI:59789"/>
        <dbReference type="ChEBI" id="CHEBI:64428"/>
        <dbReference type="ChEBI" id="CHEBI:149473"/>
        <dbReference type="EC" id="2.8.1.6"/>
    </reaction>
</comment>
<evidence type="ECO:0000256" key="4">
    <source>
        <dbReference type="ARBA" id="ARBA00012236"/>
    </source>
</evidence>
<keyword evidence="10 14" id="KW-0093">Biotin biosynthesis</keyword>
<keyword evidence="8 14" id="KW-0001">2Fe-2S</keyword>
<comment type="cofactor">
    <cofactor evidence="14 15">
        <name>[4Fe-4S] cluster</name>
        <dbReference type="ChEBI" id="CHEBI:49883"/>
    </cofactor>
    <text evidence="14 15">Binds 1 [4Fe-4S] cluster. The cluster is coordinated with 3 cysteines and an exchangeable S-adenosyl-L-methionine.</text>
</comment>
<dbReference type="SFLD" id="SFLDG01278">
    <property type="entry name" value="biotin_synthase_like"/>
    <property type="match status" value="1"/>
</dbReference>
<evidence type="ECO:0000259" key="16">
    <source>
        <dbReference type="PROSITE" id="PS51918"/>
    </source>
</evidence>
<dbReference type="SUPFAM" id="SSF102114">
    <property type="entry name" value="Radical SAM enzymes"/>
    <property type="match status" value="1"/>
</dbReference>
<dbReference type="SFLD" id="SFLDG01060">
    <property type="entry name" value="BATS_domain_containing"/>
    <property type="match status" value="1"/>
</dbReference>
<dbReference type="InterPro" id="IPR058240">
    <property type="entry name" value="rSAM_sf"/>
</dbReference>
<dbReference type="SFLD" id="SFLDS00029">
    <property type="entry name" value="Radical_SAM"/>
    <property type="match status" value="1"/>
</dbReference>
<keyword evidence="7 14" id="KW-0949">S-adenosyl-L-methionine</keyword>
<comment type="similarity">
    <text evidence="2 14">Belongs to the radical SAM superfamily. Biotin synthase family.</text>
</comment>
<dbReference type="EMBL" id="LAQJ01000315">
    <property type="protein sequence ID" value="KKO17872.1"/>
    <property type="molecule type" value="Genomic_DNA"/>
</dbReference>
<dbReference type="AlphaFoldDB" id="A0A0M2UPQ3"/>
<evidence type="ECO:0000256" key="12">
    <source>
        <dbReference type="ARBA" id="ARBA00023014"/>
    </source>
</evidence>
<feature type="binding site" evidence="14 15">
    <location>
        <position position="73"/>
    </location>
    <ligand>
        <name>[4Fe-4S] cluster</name>
        <dbReference type="ChEBI" id="CHEBI:49883"/>
        <note>4Fe-4S-S-AdoMet</note>
    </ligand>
</feature>
<dbReference type="GO" id="GO:0051537">
    <property type="term" value="F:2 iron, 2 sulfur cluster binding"/>
    <property type="evidence" value="ECO:0007669"/>
    <property type="project" value="UniProtKB-KW"/>
</dbReference>
<dbReference type="HAMAP" id="MF_01694">
    <property type="entry name" value="BioB"/>
    <property type="match status" value="1"/>
</dbReference>
<evidence type="ECO:0000256" key="15">
    <source>
        <dbReference type="PIRSR" id="PIRSR001619-1"/>
    </source>
</evidence>
<dbReference type="InterPro" id="IPR013785">
    <property type="entry name" value="Aldolase_TIM"/>
</dbReference>
<gene>
    <name evidence="14" type="primary">bioB</name>
    <name evidence="17" type="ORF">BROFUL_03448</name>
</gene>
<keyword evidence="18" id="KW-1185">Reference proteome</keyword>
<sequence>MNDTIKNIANQSLQNKPISREDALFIIHREGDEIHDLFYWANQIRLRYFGHSVKACSIVSAKQGQCTEDCSFCSQSARYHTGVEEFPLVDASKILDVAQCAEQTGASSLGIVTSGYGIKNARDLRSICAAIEEVAKHSHIQPHGSFGTLTKETAESLVKSGLKRLNHNLETSERFFPGICSTHTFHDRVNTIRYAKEAGLEICSGAIFGLGESREDRIDLAFTLKSLEVDVVPLNFLHPVSGTPLANAIPLTPMEALKIIAVFRFILPDKEIKIAGGREKNLRDLQSWMFYAGANSTMMGNYLTTTGRKVEDDFQMIKDLGLQLAGNQG</sequence>
<feature type="domain" description="Radical SAM core" evidence="16">
    <location>
        <begin position="48"/>
        <end position="278"/>
    </location>
</feature>
<feature type="binding site" evidence="14 15">
    <location>
        <position position="273"/>
    </location>
    <ligand>
        <name>[2Fe-2S] cluster</name>
        <dbReference type="ChEBI" id="CHEBI:190135"/>
    </ligand>
</feature>
<dbReference type="Gene3D" id="3.20.20.70">
    <property type="entry name" value="Aldolase class I"/>
    <property type="match status" value="1"/>
</dbReference>
<evidence type="ECO:0000313" key="17">
    <source>
        <dbReference type="EMBL" id="KKO17872.1"/>
    </source>
</evidence>
<dbReference type="PIRSF" id="PIRSF001619">
    <property type="entry name" value="Biotin_synth"/>
    <property type="match status" value="1"/>
</dbReference>
<dbReference type="EC" id="2.8.1.6" evidence="4 14"/>
<evidence type="ECO:0000256" key="2">
    <source>
        <dbReference type="ARBA" id="ARBA00010765"/>
    </source>
</evidence>
<dbReference type="CDD" id="cd01335">
    <property type="entry name" value="Radical_SAM"/>
    <property type="match status" value="1"/>
</dbReference>
<evidence type="ECO:0000256" key="8">
    <source>
        <dbReference type="ARBA" id="ARBA00022714"/>
    </source>
</evidence>
<dbReference type="SMART" id="SM00876">
    <property type="entry name" value="BATS"/>
    <property type="match status" value="1"/>
</dbReference>
<comment type="caution">
    <text evidence="17">The sequence shown here is derived from an EMBL/GenBank/DDBJ whole genome shotgun (WGS) entry which is preliminary data.</text>
</comment>
<keyword evidence="6 14" id="KW-0808">Transferase</keyword>
<dbReference type="Pfam" id="PF06968">
    <property type="entry name" value="BATS"/>
    <property type="match status" value="1"/>
</dbReference>
<keyword evidence="5 14" id="KW-0004">4Fe-4S</keyword>
<dbReference type="InterPro" id="IPR007197">
    <property type="entry name" value="rSAM"/>
</dbReference>
<dbReference type="PATRIC" id="fig|380242.3.peg.4235"/>
<dbReference type="InterPro" id="IPR024177">
    <property type="entry name" value="Biotin_synthase"/>
</dbReference>
<dbReference type="InterPro" id="IPR010722">
    <property type="entry name" value="BATS_dom"/>
</dbReference>
<comment type="function">
    <text evidence="14">Catalyzes the conversion of dethiobiotin (DTB) to biotin by the insertion of a sulfur atom into dethiobiotin via a radical-based mechanism.</text>
</comment>
<comment type="pathway">
    <text evidence="1 14">Cofactor biosynthesis; biotin biosynthesis; biotin from 7,8-diaminononanoate: step 2/2.</text>
</comment>
<dbReference type="GO" id="GO:0005506">
    <property type="term" value="F:iron ion binding"/>
    <property type="evidence" value="ECO:0007669"/>
    <property type="project" value="UniProtKB-UniRule"/>
</dbReference>
<feature type="binding site" evidence="14 15">
    <location>
        <position position="203"/>
    </location>
    <ligand>
        <name>[2Fe-2S] cluster</name>
        <dbReference type="ChEBI" id="CHEBI:190135"/>
    </ligand>
</feature>
<proteinExistence type="inferred from homology"/>
<evidence type="ECO:0000256" key="1">
    <source>
        <dbReference type="ARBA" id="ARBA00004942"/>
    </source>
</evidence>
<dbReference type="GO" id="GO:0009102">
    <property type="term" value="P:biotin biosynthetic process"/>
    <property type="evidence" value="ECO:0007669"/>
    <property type="project" value="UniProtKB-UniRule"/>
</dbReference>
<dbReference type="GO" id="GO:0004076">
    <property type="term" value="F:biotin synthase activity"/>
    <property type="evidence" value="ECO:0007669"/>
    <property type="project" value="UniProtKB-UniRule"/>
</dbReference>
<organism evidence="17 18">
    <name type="scientific">Candidatus Brocadia fulgida</name>
    <dbReference type="NCBI Taxonomy" id="380242"/>
    <lineage>
        <taxon>Bacteria</taxon>
        <taxon>Pseudomonadati</taxon>
        <taxon>Planctomycetota</taxon>
        <taxon>Candidatus Brocadiia</taxon>
        <taxon>Candidatus Brocadiales</taxon>
        <taxon>Candidatus Brocadiaceae</taxon>
        <taxon>Candidatus Brocadia</taxon>
    </lineage>
</organism>
<evidence type="ECO:0000256" key="14">
    <source>
        <dbReference type="HAMAP-Rule" id="MF_01694"/>
    </source>
</evidence>
<comment type="caution">
    <text evidence="14">Lacks conserved residue(s) required for the propagation of feature annotation.</text>
</comment>
<evidence type="ECO:0000256" key="11">
    <source>
        <dbReference type="ARBA" id="ARBA00023004"/>
    </source>
</evidence>
<evidence type="ECO:0000256" key="7">
    <source>
        <dbReference type="ARBA" id="ARBA00022691"/>
    </source>
</evidence>
<evidence type="ECO:0000256" key="5">
    <source>
        <dbReference type="ARBA" id="ARBA00022485"/>
    </source>
</evidence>
<evidence type="ECO:0000256" key="6">
    <source>
        <dbReference type="ARBA" id="ARBA00022679"/>
    </source>
</evidence>
<evidence type="ECO:0000256" key="3">
    <source>
        <dbReference type="ARBA" id="ARBA00011738"/>
    </source>
</evidence>
<dbReference type="NCBIfam" id="TIGR00433">
    <property type="entry name" value="bioB"/>
    <property type="match status" value="1"/>
</dbReference>
<dbReference type="InterPro" id="IPR002684">
    <property type="entry name" value="Biotin_synth/BioAB"/>
</dbReference>
<feature type="binding site" evidence="14 15">
    <location>
        <position position="66"/>
    </location>
    <ligand>
        <name>[4Fe-4S] cluster</name>
        <dbReference type="ChEBI" id="CHEBI:49883"/>
        <note>4Fe-4S-S-AdoMet</note>
    </ligand>
</feature>
<comment type="cofactor">
    <cofactor evidence="14">
        <name>[2Fe-2S] cluster</name>
        <dbReference type="ChEBI" id="CHEBI:190135"/>
    </cofactor>
    <text evidence="14">Binds 1 [2Fe-2S] cluster. The cluster is coordinated with 3 cysteines and 1 arginine.</text>
</comment>
<evidence type="ECO:0000313" key="18">
    <source>
        <dbReference type="Proteomes" id="UP000034954"/>
    </source>
</evidence>
<dbReference type="FunFam" id="3.20.20.70:FF:000026">
    <property type="entry name" value="Biotin synthase"/>
    <property type="match status" value="1"/>
</dbReference>
<dbReference type="PROSITE" id="PS51918">
    <property type="entry name" value="RADICAL_SAM"/>
    <property type="match status" value="1"/>
</dbReference>
<dbReference type="GO" id="GO:0051539">
    <property type="term" value="F:4 iron, 4 sulfur cluster binding"/>
    <property type="evidence" value="ECO:0007669"/>
    <property type="project" value="UniProtKB-KW"/>
</dbReference>
<comment type="subunit">
    <text evidence="3 14">Homodimer.</text>
</comment>
<dbReference type="Proteomes" id="UP000034954">
    <property type="component" value="Unassembled WGS sequence"/>
</dbReference>
<reference evidence="17 18" key="1">
    <citation type="journal article" date="2013" name="BMC Microbiol.">
        <title>Identification of the type II cytochrome c maturation pathway in anammox bacteria by comparative genomics.</title>
        <authorList>
            <person name="Ferousi C."/>
            <person name="Speth D.R."/>
            <person name="Reimann J."/>
            <person name="Op den Camp H.J."/>
            <person name="Allen J.W."/>
            <person name="Keltjens J.T."/>
            <person name="Jetten M.S."/>
        </authorList>
    </citation>
    <scope>NUCLEOTIDE SEQUENCE [LARGE SCALE GENOMIC DNA]</scope>
    <source>
        <strain evidence="17">RU1</strain>
    </source>
</reference>
<comment type="cofactor">
    <cofactor evidence="15">
        <name>[2Fe-2S] cluster</name>
        <dbReference type="ChEBI" id="CHEBI:190135"/>
    </cofactor>
    <text evidence="15">Binds 1 [2Fe-2S] cluster. The cluster is coordinated with 3 cysteines and 1 arginine.</text>
</comment>
<dbReference type="SMART" id="SM00729">
    <property type="entry name" value="Elp3"/>
    <property type="match status" value="1"/>
</dbReference>